<reference evidence="3 4" key="1">
    <citation type="submission" date="2021-01" db="EMBL/GenBank/DDBJ databases">
        <title>Whole genome shotgun sequence of Cellulomonas phragmiteti NBRC 110785.</title>
        <authorList>
            <person name="Komaki H."/>
            <person name="Tamura T."/>
        </authorList>
    </citation>
    <scope>NUCLEOTIDE SEQUENCE [LARGE SCALE GENOMIC DNA]</scope>
    <source>
        <strain evidence="3 4">NBRC 110785</strain>
    </source>
</reference>
<protein>
    <recommendedName>
        <fullName evidence="5">ATP synthase protein I</fullName>
    </recommendedName>
</protein>
<feature type="transmembrane region" description="Helical" evidence="2">
    <location>
        <begin position="110"/>
        <end position="130"/>
    </location>
</feature>
<organism evidence="3 4">
    <name type="scientific">Cellulomonas phragmiteti</name>
    <dbReference type="NCBI Taxonomy" id="478780"/>
    <lineage>
        <taxon>Bacteria</taxon>
        <taxon>Bacillati</taxon>
        <taxon>Actinomycetota</taxon>
        <taxon>Actinomycetes</taxon>
        <taxon>Micrococcales</taxon>
        <taxon>Cellulomonadaceae</taxon>
        <taxon>Cellulomonas</taxon>
    </lineage>
</organism>
<evidence type="ECO:0000256" key="1">
    <source>
        <dbReference type="SAM" id="MobiDB-lite"/>
    </source>
</evidence>
<evidence type="ECO:0008006" key="5">
    <source>
        <dbReference type="Google" id="ProtNLM"/>
    </source>
</evidence>
<name>A0ABQ4DQ72_9CELL</name>
<evidence type="ECO:0000313" key="3">
    <source>
        <dbReference type="EMBL" id="GIG41488.1"/>
    </source>
</evidence>
<dbReference type="EMBL" id="BONP01000027">
    <property type="protein sequence ID" value="GIG41488.1"/>
    <property type="molecule type" value="Genomic_DNA"/>
</dbReference>
<evidence type="ECO:0000256" key="2">
    <source>
        <dbReference type="SAM" id="Phobius"/>
    </source>
</evidence>
<evidence type="ECO:0000313" key="4">
    <source>
        <dbReference type="Proteomes" id="UP000614741"/>
    </source>
</evidence>
<keyword evidence="2" id="KW-0812">Transmembrane</keyword>
<keyword evidence="4" id="KW-1185">Reference proteome</keyword>
<feature type="transmembrane region" description="Helical" evidence="2">
    <location>
        <begin position="27"/>
        <end position="46"/>
    </location>
</feature>
<feature type="transmembrane region" description="Helical" evidence="2">
    <location>
        <begin position="52"/>
        <end position="73"/>
    </location>
</feature>
<keyword evidence="2" id="KW-1133">Transmembrane helix</keyword>
<gene>
    <name evidence="3" type="ORF">Cph01nite_32500</name>
</gene>
<feature type="transmembrane region" description="Helical" evidence="2">
    <location>
        <begin position="85"/>
        <end position="104"/>
    </location>
</feature>
<sequence>MTSPADPLAPEAQAAIRAVLHRALRDLLVLLAVLVVLGVVVGGLVAGVAGVWGALVGAALALLFSGTTIWSMLRTVRSGLGQMSALVMGAWLVKVVVLVVVLAVLRGMDFYHPGVLVVVLTLGVVGSAFADYRAVGASRTPYVVPVTTRRDQEPGTADAGHGDGPG</sequence>
<feature type="region of interest" description="Disordered" evidence="1">
    <location>
        <begin position="146"/>
        <end position="166"/>
    </location>
</feature>
<dbReference type="RefSeq" id="WP_203675773.1">
    <property type="nucleotide sequence ID" value="NZ_BONP01000027.1"/>
</dbReference>
<keyword evidence="2" id="KW-0472">Membrane</keyword>
<dbReference type="Proteomes" id="UP000614741">
    <property type="component" value="Unassembled WGS sequence"/>
</dbReference>
<proteinExistence type="predicted"/>
<accession>A0ABQ4DQ72</accession>
<comment type="caution">
    <text evidence="3">The sequence shown here is derived from an EMBL/GenBank/DDBJ whole genome shotgun (WGS) entry which is preliminary data.</text>
</comment>